<evidence type="ECO:0000313" key="1">
    <source>
        <dbReference type="EMBL" id="SPC12797.1"/>
    </source>
</evidence>
<sequence>MVVLPEAGHGPQHQYPQLSAKYIEQFIALTEA</sequence>
<evidence type="ECO:0000313" key="2">
    <source>
        <dbReference type="Proteomes" id="UP000256862"/>
    </source>
</evidence>
<evidence type="ECO:0008006" key="3">
    <source>
        <dbReference type="Google" id="ProtNLM"/>
    </source>
</evidence>
<gene>
    <name evidence="1" type="ORF">CO2235_160002</name>
</gene>
<dbReference type="EMBL" id="OGUS01000116">
    <property type="protein sequence ID" value="SPC12797.1"/>
    <property type="molecule type" value="Genomic_DNA"/>
</dbReference>
<reference evidence="1 2" key="1">
    <citation type="submission" date="2018-01" db="EMBL/GenBank/DDBJ databases">
        <authorList>
            <person name="Clerissi C."/>
        </authorList>
    </citation>
    <scope>NUCLEOTIDE SEQUENCE [LARGE SCALE GENOMIC DNA]</scope>
    <source>
        <strain evidence="1">Cupriavidus oxalaticus LMG 2235</strain>
    </source>
</reference>
<organism evidence="1 2">
    <name type="scientific">Cupriavidus oxalaticus</name>
    <dbReference type="NCBI Taxonomy" id="96344"/>
    <lineage>
        <taxon>Bacteria</taxon>
        <taxon>Pseudomonadati</taxon>
        <taxon>Pseudomonadota</taxon>
        <taxon>Betaproteobacteria</taxon>
        <taxon>Burkholderiales</taxon>
        <taxon>Burkholderiaceae</taxon>
        <taxon>Cupriavidus</taxon>
    </lineage>
</organism>
<protein>
    <recommendedName>
        <fullName evidence="3">Alpha/beta hydrolase</fullName>
    </recommendedName>
</protein>
<proteinExistence type="predicted"/>
<accession>A0A976BAX9</accession>
<comment type="caution">
    <text evidence="1">The sequence shown here is derived from an EMBL/GenBank/DDBJ whole genome shotgun (WGS) entry which is preliminary data.</text>
</comment>
<name>A0A976BAX9_9BURK</name>
<dbReference type="Proteomes" id="UP000256862">
    <property type="component" value="Chromosome CO2235"/>
</dbReference>
<dbReference type="AlphaFoldDB" id="A0A976BAX9"/>